<feature type="region of interest" description="Disordered" evidence="1">
    <location>
        <begin position="1"/>
        <end position="27"/>
    </location>
</feature>
<evidence type="ECO:0000313" key="3">
    <source>
        <dbReference type="Proteomes" id="UP001501570"/>
    </source>
</evidence>
<accession>A0ABP9RT60</accession>
<keyword evidence="3" id="KW-1185">Reference proteome</keyword>
<sequence>MAARKSPPAERARAPVATATSDQRESDVKDILRSIHFTSSDRKAVMAFNSRSRTDDAPEHTPRSDAARPPPVAWFAVRRAGFIDRLHGVERAVPAHPPAQVYAAWLFEHPSHLVNVVEPG</sequence>
<dbReference type="EMBL" id="BAABJQ010000008">
    <property type="protein sequence ID" value="GAA5186683.1"/>
    <property type="molecule type" value="Genomic_DNA"/>
</dbReference>
<dbReference type="Proteomes" id="UP001501570">
    <property type="component" value="Unassembled WGS sequence"/>
</dbReference>
<protein>
    <submittedName>
        <fullName evidence="2">Uncharacterized protein</fullName>
    </submittedName>
</protein>
<organism evidence="2 3">
    <name type="scientific">Rugosimonospora acidiphila</name>
    <dbReference type="NCBI Taxonomy" id="556531"/>
    <lineage>
        <taxon>Bacteria</taxon>
        <taxon>Bacillati</taxon>
        <taxon>Actinomycetota</taxon>
        <taxon>Actinomycetes</taxon>
        <taxon>Micromonosporales</taxon>
        <taxon>Micromonosporaceae</taxon>
        <taxon>Rugosimonospora</taxon>
    </lineage>
</organism>
<proteinExistence type="predicted"/>
<evidence type="ECO:0000313" key="2">
    <source>
        <dbReference type="EMBL" id="GAA5186683.1"/>
    </source>
</evidence>
<evidence type="ECO:0000256" key="1">
    <source>
        <dbReference type="SAM" id="MobiDB-lite"/>
    </source>
</evidence>
<gene>
    <name evidence="2" type="ORF">GCM10023322_33490</name>
</gene>
<comment type="caution">
    <text evidence="2">The sequence shown here is derived from an EMBL/GenBank/DDBJ whole genome shotgun (WGS) entry which is preliminary data.</text>
</comment>
<name>A0ABP9RT60_9ACTN</name>
<reference evidence="3" key="1">
    <citation type="journal article" date="2019" name="Int. J. Syst. Evol. Microbiol.">
        <title>The Global Catalogue of Microorganisms (GCM) 10K type strain sequencing project: providing services to taxonomists for standard genome sequencing and annotation.</title>
        <authorList>
            <consortium name="The Broad Institute Genomics Platform"/>
            <consortium name="The Broad Institute Genome Sequencing Center for Infectious Disease"/>
            <person name="Wu L."/>
            <person name="Ma J."/>
        </authorList>
    </citation>
    <scope>NUCLEOTIDE SEQUENCE [LARGE SCALE GENOMIC DNA]</scope>
    <source>
        <strain evidence="3">JCM 18304</strain>
    </source>
</reference>
<feature type="region of interest" description="Disordered" evidence="1">
    <location>
        <begin position="46"/>
        <end position="69"/>
    </location>
</feature>
<feature type="compositionally biased region" description="Basic and acidic residues" evidence="1">
    <location>
        <begin position="52"/>
        <end position="66"/>
    </location>
</feature>